<dbReference type="InterPro" id="IPR000182">
    <property type="entry name" value="GNAT_dom"/>
</dbReference>
<evidence type="ECO:0000259" key="2">
    <source>
        <dbReference type="PROSITE" id="PS51186"/>
    </source>
</evidence>
<feature type="domain" description="N-acetyltransferase" evidence="2">
    <location>
        <begin position="4"/>
        <end position="193"/>
    </location>
</feature>
<dbReference type="PANTHER" id="PTHR43072">
    <property type="entry name" value="N-ACETYLTRANSFERASE"/>
    <property type="match status" value="1"/>
</dbReference>
<organism evidence="3 4">
    <name type="scientific">Streptomyces buecherae</name>
    <dbReference type="NCBI Taxonomy" id="2763006"/>
    <lineage>
        <taxon>Bacteria</taxon>
        <taxon>Bacillati</taxon>
        <taxon>Actinomycetota</taxon>
        <taxon>Actinomycetes</taxon>
        <taxon>Kitasatosporales</taxon>
        <taxon>Streptomycetaceae</taxon>
        <taxon>Streptomyces</taxon>
    </lineage>
</organism>
<evidence type="ECO:0000256" key="1">
    <source>
        <dbReference type="SAM" id="MobiDB-lite"/>
    </source>
</evidence>
<accession>A0A7H8NC64</accession>
<proteinExistence type="predicted"/>
<keyword evidence="4" id="KW-1185">Reference proteome</keyword>
<dbReference type="CDD" id="cd04301">
    <property type="entry name" value="NAT_SF"/>
    <property type="match status" value="1"/>
</dbReference>
<dbReference type="Gene3D" id="3.40.630.30">
    <property type="match status" value="1"/>
</dbReference>
<feature type="region of interest" description="Disordered" evidence="1">
    <location>
        <begin position="173"/>
        <end position="195"/>
    </location>
</feature>
<dbReference type="Pfam" id="PF00583">
    <property type="entry name" value="Acetyltransf_1"/>
    <property type="match status" value="1"/>
</dbReference>
<feature type="compositionally biased region" description="Gly residues" evidence="1">
    <location>
        <begin position="83"/>
        <end position="93"/>
    </location>
</feature>
<evidence type="ECO:0000313" key="4">
    <source>
        <dbReference type="Proteomes" id="UP000509303"/>
    </source>
</evidence>
<keyword evidence="3" id="KW-0808">Transferase</keyword>
<evidence type="ECO:0000313" key="3">
    <source>
        <dbReference type="EMBL" id="QKW52014.1"/>
    </source>
</evidence>
<feature type="region of interest" description="Disordered" evidence="1">
    <location>
        <begin position="60"/>
        <end position="93"/>
    </location>
</feature>
<dbReference type="PROSITE" id="PS51186">
    <property type="entry name" value="GNAT"/>
    <property type="match status" value="1"/>
</dbReference>
<dbReference type="PANTHER" id="PTHR43072:SF36">
    <property type="entry name" value="RIBOSOMAL-PROTEIN-ALANINE ACETYLTRANSFERASE"/>
    <property type="match status" value="1"/>
</dbReference>
<dbReference type="GO" id="GO:0016747">
    <property type="term" value="F:acyltransferase activity, transferring groups other than amino-acyl groups"/>
    <property type="evidence" value="ECO:0007669"/>
    <property type="project" value="InterPro"/>
</dbReference>
<dbReference type="InterPro" id="IPR016181">
    <property type="entry name" value="Acyl_CoA_acyltransferase"/>
</dbReference>
<protein>
    <submittedName>
        <fullName evidence="3">GNAT family N-acetyltransferase</fullName>
    </submittedName>
</protein>
<dbReference type="Proteomes" id="UP000509303">
    <property type="component" value="Chromosome"/>
</dbReference>
<dbReference type="AlphaFoldDB" id="A0A7H8NC64"/>
<dbReference type="SUPFAM" id="SSF55729">
    <property type="entry name" value="Acyl-CoA N-acyltransferases (Nat)"/>
    <property type="match status" value="1"/>
</dbReference>
<dbReference type="EMBL" id="CP054929">
    <property type="protein sequence ID" value="QKW52014.1"/>
    <property type="molecule type" value="Genomic_DNA"/>
</dbReference>
<dbReference type="RefSeq" id="WP_232544261.1">
    <property type="nucleotide sequence ID" value="NZ_CP054929.1"/>
</dbReference>
<name>A0A7H8NC64_9ACTN</name>
<gene>
    <name evidence="3" type="ORF">HUT08_23595</name>
</gene>
<sequence>MAHLTLRQAREEDHAPIVASIQTWWGETRTPEEARELSLLLPRLFLQHFAATSLIVERRPDADGSGAAGPGEAGPGEADTGEAGPGAAGPGGAGPGGAAGALAGFLVGFHSPDRPGTAYIHFVGVHPELRHQGVARQLYERFFARAVAAGRQEVRSIVSPANKPSIAFHHSMGFRPEDGDYESDGVPVHRDYDGPGHDRISFRRVLSAPPAPEV</sequence>
<reference evidence="3 4" key="1">
    <citation type="submission" date="2020-06" db="EMBL/GenBank/DDBJ databases">
        <title>Genome mining for natural products.</title>
        <authorList>
            <person name="Zhang B."/>
            <person name="Shi J."/>
            <person name="Ge H."/>
        </authorList>
    </citation>
    <scope>NUCLEOTIDE SEQUENCE [LARGE SCALE GENOMIC DNA]</scope>
    <source>
        <strain evidence="3 4">NA00687</strain>
    </source>
</reference>